<sequence length="99" mass="11761">MHRSKEAILVTHNQEDRSFIREESYDQLQRSQMRYIHLGILQVRIQSLHRQEEGTLALLVFRDNRWSDDRSIIATMEVDLTRDSQLVYVIPDTMMTIGD</sequence>
<name>A0A804JXD7_MUSAM</name>
<evidence type="ECO:0000313" key="1">
    <source>
        <dbReference type="EnsemblPlants" id="Ma07_p19170.1"/>
    </source>
</evidence>
<dbReference type="EnsemblPlants" id="Ma07_t19170.1">
    <property type="protein sequence ID" value="Ma07_p19170.1"/>
    <property type="gene ID" value="Ma07_g19170"/>
</dbReference>
<evidence type="ECO:0000313" key="2">
    <source>
        <dbReference type="Proteomes" id="UP000012960"/>
    </source>
</evidence>
<dbReference type="InParanoid" id="A0A804JXD7"/>
<accession>A0A804JXD7</accession>
<dbReference type="Pfam" id="PF01107">
    <property type="entry name" value="MP"/>
    <property type="match status" value="1"/>
</dbReference>
<reference evidence="1" key="1">
    <citation type="submission" date="2021-05" db="UniProtKB">
        <authorList>
            <consortium name="EnsemblPlants"/>
        </authorList>
    </citation>
    <scope>IDENTIFICATION</scope>
    <source>
        <strain evidence="1">subsp. malaccensis</strain>
    </source>
</reference>
<keyword evidence="2" id="KW-1185">Reference proteome</keyword>
<dbReference type="InterPro" id="IPR028919">
    <property type="entry name" value="Viral_movement"/>
</dbReference>
<dbReference type="AlphaFoldDB" id="A0A804JXD7"/>
<protein>
    <recommendedName>
        <fullName evidence="3">Polyprotein</fullName>
    </recommendedName>
</protein>
<organism evidence="1 2">
    <name type="scientific">Musa acuminata subsp. malaccensis</name>
    <name type="common">Wild banana</name>
    <name type="synonym">Musa malaccensis</name>
    <dbReference type="NCBI Taxonomy" id="214687"/>
    <lineage>
        <taxon>Eukaryota</taxon>
        <taxon>Viridiplantae</taxon>
        <taxon>Streptophyta</taxon>
        <taxon>Embryophyta</taxon>
        <taxon>Tracheophyta</taxon>
        <taxon>Spermatophyta</taxon>
        <taxon>Magnoliopsida</taxon>
        <taxon>Liliopsida</taxon>
        <taxon>Zingiberales</taxon>
        <taxon>Musaceae</taxon>
        <taxon>Musa</taxon>
    </lineage>
</organism>
<dbReference type="Gramene" id="Ma07_t19170.1">
    <property type="protein sequence ID" value="Ma07_p19170.1"/>
    <property type="gene ID" value="Ma07_g19170"/>
</dbReference>
<dbReference type="Proteomes" id="UP000012960">
    <property type="component" value="Unplaced"/>
</dbReference>
<evidence type="ECO:0008006" key="3">
    <source>
        <dbReference type="Google" id="ProtNLM"/>
    </source>
</evidence>
<proteinExistence type="predicted"/>